<dbReference type="RefSeq" id="WP_013271581.1">
    <property type="nucleotide sequence ID" value="NC_014376.1"/>
</dbReference>
<feature type="signal peptide" evidence="4">
    <location>
        <begin position="1"/>
        <end position="20"/>
    </location>
</feature>
<dbReference type="OrthoDB" id="362670at2"/>
<dbReference type="Pfam" id="PF13416">
    <property type="entry name" value="SBP_bac_8"/>
    <property type="match status" value="1"/>
</dbReference>
<evidence type="ECO:0000313" key="6">
    <source>
        <dbReference type="Proteomes" id="UP000001662"/>
    </source>
</evidence>
<dbReference type="SUPFAM" id="SSF53850">
    <property type="entry name" value="Periplasmic binding protein-like II"/>
    <property type="match status" value="1"/>
</dbReference>
<dbReference type="PANTHER" id="PTHR43649:SF34">
    <property type="entry name" value="ABC TRANSPORTER PERIPLASMIC-BINDING PROTEIN YCJN-RELATED"/>
    <property type="match status" value="1"/>
</dbReference>
<gene>
    <name evidence="5" type="ordered locus">Closa_0867</name>
</gene>
<evidence type="ECO:0000313" key="5">
    <source>
        <dbReference type="EMBL" id="ADL03486.1"/>
    </source>
</evidence>
<dbReference type="EMBL" id="CP002109">
    <property type="protein sequence ID" value="ADL03486.1"/>
    <property type="molecule type" value="Genomic_DNA"/>
</dbReference>
<dbReference type="InterPro" id="IPR050490">
    <property type="entry name" value="Bact_solute-bd_prot1"/>
</dbReference>
<keyword evidence="6" id="KW-1185">Reference proteome</keyword>
<comment type="similarity">
    <text evidence="1">Belongs to the bacterial solute-binding protein 1 family.</text>
</comment>
<dbReference type="PaxDb" id="610130-Closa_0867"/>
<dbReference type="HOGENOM" id="CLU_031285_12_0_9"/>
<dbReference type="PANTHER" id="PTHR43649">
    <property type="entry name" value="ARABINOSE-BINDING PROTEIN-RELATED"/>
    <property type="match status" value="1"/>
</dbReference>
<evidence type="ECO:0000256" key="2">
    <source>
        <dbReference type="ARBA" id="ARBA00022448"/>
    </source>
</evidence>
<reference evidence="5" key="1">
    <citation type="submission" date="2010-07" db="EMBL/GenBank/DDBJ databases">
        <title>Complete sequence of Clostridium saccharolyticum WM1.</title>
        <authorList>
            <consortium name="US DOE Joint Genome Institute"/>
            <person name="Lucas S."/>
            <person name="Copeland A."/>
            <person name="Lapidus A."/>
            <person name="Cheng J.-F."/>
            <person name="Bruce D."/>
            <person name="Goodwin L."/>
            <person name="Pitluck S."/>
            <person name="Chertkov O."/>
            <person name="Detter J.C."/>
            <person name="Han C."/>
            <person name="Tapia R."/>
            <person name="Land M."/>
            <person name="Hauser L."/>
            <person name="Chang Y.-J."/>
            <person name="Jeffries C."/>
            <person name="Kyrpides N."/>
            <person name="Ivanova N."/>
            <person name="Mikhailova N."/>
            <person name="Mouttaki H."/>
            <person name="Lin L."/>
            <person name="Zhou J."/>
            <person name="Hemme C.L."/>
            <person name="Woyke T."/>
        </authorList>
    </citation>
    <scope>NUCLEOTIDE SEQUENCE [LARGE SCALE GENOMIC DNA]</scope>
    <source>
        <strain evidence="5">WM1</strain>
    </source>
</reference>
<evidence type="ECO:0000256" key="4">
    <source>
        <dbReference type="SAM" id="SignalP"/>
    </source>
</evidence>
<keyword evidence="2" id="KW-0813">Transport</keyword>
<dbReference type="AlphaFoldDB" id="D9R652"/>
<accession>D9R652</accession>
<keyword evidence="3 4" id="KW-0732">Signal</keyword>
<dbReference type="KEGG" id="csh:Closa_0867"/>
<feature type="chain" id="PRO_5039088388" evidence="4">
    <location>
        <begin position="21"/>
        <end position="454"/>
    </location>
</feature>
<dbReference type="STRING" id="610130.Closa_0867"/>
<proteinExistence type="inferred from homology"/>
<dbReference type="Proteomes" id="UP000001662">
    <property type="component" value="Chromosome"/>
</dbReference>
<evidence type="ECO:0000256" key="1">
    <source>
        <dbReference type="ARBA" id="ARBA00008520"/>
    </source>
</evidence>
<evidence type="ECO:0000256" key="3">
    <source>
        <dbReference type="ARBA" id="ARBA00022729"/>
    </source>
</evidence>
<dbReference type="eggNOG" id="COG1653">
    <property type="taxonomic scope" value="Bacteria"/>
</dbReference>
<dbReference type="Gene3D" id="3.40.190.10">
    <property type="entry name" value="Periplasmic binding protein-like II"/>
    <property type="match status" value="1"/>
</dbReference>
<dbReference type="PROSITE" id="PS51257">
    <property type="entry name" value="PROKAR_LIPOPROTEIN"/>
    <property type="match status" value="1"/>
</dbReference>
<dbReference type="InterPro" id="IPR006059">
    <property type="entry name" value="SBP"/>
</dbReference>
<protein>
    <submittedName>
        <fullName evidence="5">Extracellular solute-binding protein family 1</fullName>
    </submittedName>
</protein>
<sequence>MKRKLAGFMAVVMAAATVISGCSGGSSNTTASGAGKAENGSGKEIQMTFPTYLAGENVGAVFFLPEVERFNQKYAGKYKLVIEEVPQAQYAEKIKQLAQQNKLPAIVHSPGSGGIDLQWFKNVVLANGMAYDLTKFADSNPEIKKNWIDESIDYCTVDGKLICKPLSVLKPVGMYYNNTMYQPEKAVKDMNLDEFIESIGDNKIAFQTAENAWTTGLLLTALIANQEGGEQYLAQFVDDKLYDYTDEKILTATTILQELLQKNASANTIGAAYADAANAFMSKSAALICNGSWMASDFDEKAADKWSNGFTGEEVTSDIYPGNIAIANPKVYGEFWIANTASDEEKELAEAFFAFRDSKEEIEQLVLTEGGVAPKLEYSDEFLKKQAENRILSQLAESMDGKTRYTASIFDVMPASVADTEFGKLLPKLADGTLSPEEFCTQLTQKAAEAKNET</sequence>
<name>D9R652_LACSW</name>
<organism evidence="5 6">
    <name type="scientific">Lacrimispora saccharolytica (strain ATCC 35040 / DSM 2544 / NRCC 2533 / WM1)</name>
    <name type="common">Clostridium saccharolyticum</name>
    <dbReference type="NCBI Taxonomy" id="610130"/>
    <lineage>
        <taxon>Bacteria</taxon>
        <taxon>Bacillati</taxon>
        <taxon>Bacillota</taxon>
        <taxon>Clostridia</taxon>
        <taxon>Lachnospirales</taxon>
        <taxon>Lachnospiraceae</taxon>
        <taxon>Lacrimispora</taxon>
    </lineage>
</organism>